<proteinExistence type="predicted"/>
<dbReference type="PANTHER" id="PTHR24543">
    <property type="entry name" value="MULTICOPPER OXIDASE-RELATED"/>
    <property type="match status" value="1"/>
</dbReference>
<reference evidence="3 4" key="1">
    <citation type="submission" date="2022-05" db="EMBL/GenBank/DDBJ databases">
        <authorList>
            <consortium name="Genoscope - CEA"/>
            <person name="William W."/>
        </authorList>
    </citation>
    <scope>NUCLEOTIDE SEQUENCE [LARGE SCALE GENOMIC DNA]</scope>
</reference>
<dbReference type="EMBL" id="CALNXI010001109">
    <property type="protein sequence ID" value="CAH3155891.1"/>
    <property type="molecule type" value="Genomic_DNA"/>
</dbReference>
<protein>
    <recommendedName>
        <fullName evidence="2">F5/8 type C domain-containing protein</fullName>
    </recommendedName>
</protein>
<dbReference type="PROSITE" id="PS50022">
    <property type="entry name" value="FA58C_3"/>
    <property type="match status" value="1"/>
</dbReference>
<evidence type="ECO:0000256" key="1">
    <source>
        <dbReference type="SAM" id="MobiDB-lite"/>
    </source>
</evidence>
<accession>A0ABN8Q2Y0</accession>
<comment type="caution">
    <text evidence="3">The sequence shown here is derived from an EMBL/GenBank/DDBJ whole genome shotgun (WGS) entry which is preliminary data.</text>
</comment>
<sequence length="788" mass="87043">ASEFKFTIQRSSMWQFIGRQVSFSLTMEIPESTPLKAKIKLPPNGTAKLRLTQVKFALVSEYLNASINKTTLISSASDGLKDIALIDLGDVTRIPTDSSTQIKIDFEVQLLSHVHIVNGGVQWVSVGVQYINQSVWAAQLAVKTIQSAVSRPDLMISFWSDSGCMSDTFDKGEVIYRLILSHSDLTTEEVASGMIEWPLPPVLLLKTWNKVDASINVELVNETDRVTIKFGKFNFSDTIDLEVTFNLDLHKTHADGKLHDLTTNVIVKYNGSLNTCSSFSGSREFTFDGPTTTSITYYVPQLFCDLPLGMMDGRITNAQITASSHATGGEPNQGRLNSSSAWIPWNLLAKDKQQYLEVNFNTTVKIVRLVTKGLGRSCVKSISLCYSHDGAIFKRYMQGSVNKDLPANNNCDCAAVIILPTPFEAVFVRINPTSWQNSIALKVEFYGCRLGQPAIPGSLKFTSRGYYLDKTRDIMYICNVKCKEHSEHSPNCFFSRDMGASWTAMHWNIISILGHDTVENILYGVTANGRTILKSTQGHSSEFITVPVSDWDTVNVKGTTNLAVMIGSELIINDTNKTPPPEHTVTSTSGTKWGVSSLGVHVEELLKWKLKATWSCHGCFPCHFDFESGSLDGWTKSGTAFNNQPTYGDNPTARGRGQPANQQGDWWIASFENRPGPSFPAGLSQDDGPQGTVASPPFTIVASGKMSFLIGGGCDINLVRAELVINNKVVRKATGKCTETMARQTWDASEFVGQKAFLRLVDAYSYGWGHINFDDLRGDINFVYCHIY</sequence>
<organism evidence="3 4">
    <name type="scientific">Porites evermanni</name>
    <dbReference type="NCBI Taxonomy" id="104178"/>
    <lineage>
        <taxon>Eukaryota</taxon>
        <taxon>Metazoa</taxon>
        <taxon>Cnidaria</taxon>
        <taxon>Anthozoa</taxon>
        <taxon>Hexacorallia</taxon>
        <taxon>Scleractinia</taxon>
        <taxon>Fungiina</taxon>
        <taxon>Poritidae</taxon>
        <taxon>Porites</taxon>
    </lineage>
</organism>
<name>A0ABN8Q2Y0_9CNID</name>
<dbReference type="Proteomes" id="UP001159427">
    <property type="component" value="Unassembled WGS sequence"/>
</dbReference>
<feature type="region of interest" description="Disordered" evidence="1">
    <location>
        <begin position="642"/>
        <end position="661"/>
    </location>
</feature>
<evidence type="ECO:0000313" key="3">
    <source>
        <dbReference type="EMBL" id="CAH3155891.1"/>
    </source>
</evidence>
<dbReference type="SUPFAM" id="SSF49785">
    <property type="entry name" value="Galactose-binding domain-like"/>
    <property type="match status" value="1"/>
</dbReference>
<dbReference type="SMART" id="SM00231">
    <property type="entry name" value="FA58C"/>
    <property type="match status" value="1"/>
</dbReference>
<keyword evidence="4" id="KW-1185">Reference proteome</keyword>
<dbReference type="InterPro" id="IPR000421">
    <property type="entry name" value="FA58C"/>
</dbReference>
<feature type="non-terminal residue" evidence="3">
    <location>
        <position position="1"/>
    </location>
</feature>
<dbReference type="InterPro" id="IPR008979">
    <property type="entry name" value="Galactose-bd-like_sf"/>
</dbReference>
<gene>
    <name evidence="3" type="ORF">PEVE_00001970</name>
</gene>
<dbReference type="PANTHER" id="PTHR24543:SF325">
    <property type="entry name" value="F5_8 TYPE C DOMAIN-CONTAINING PROTEIN"/>
    <property type="match status" value="1"/>
</dbReference>
<dbReference type="Gene3D" id="2.60.120.260">
    <property type="entry name" value="Galactose-binding domain-like"/>
    <property type="match status" value="1"/>
</dbReference>
<evidence type="ECO:0000313" key="4">
    <source>
        <dbReference type="Proteomes" id="UP001159427"/>
    </source>
</evidence>
<feature type="domain" description="F5/8 type C" evidence="2">
    <location>
        <begin position="304"/>
        <end position="448"/>
    </location>
</feature>
<dbReference type="Pfam" id="PF00754">
    <property type="entry name" value="F5_F8_type_C"/>
    <property type="match status" value="1"/>
</dbReference>
<evidence type="ECO:0000259" key="2">
    <source>
        <dbReference type="PROSITE" id="PS50022"/>
    </source>
</evidence>
<dbReference type="CDD" id="cd00057">
    <property type="entry name" value="FA58C"/>
    <property type="match status" value="1"/>
</dbReference>